<reference evidence="2 3" key="1">
    <citation type="journal article" date="2011" name="Proc. Natl. Acad. Sci. U.S.A.">
        <title>Evolutionary erosion of yeast sex chromosomes by mating-type switching accidents.</title>
        <authorList>
            <person name="Gordon J.L."/>
            <person name="Armisen D."/>
            <person name="Proux-Wera E."/>
            <person name="Oheigeartaigh S.S."/>
            <person name="Byrne K.P."/>
            <person name="Wolfe K.H."/>
        </authorList>
    </citation>
    <scope>NUCLEOTIDE SEQUENCE [LARGE SCALE GENOMIC DNA]</scope>
    <source>
        <strain evidence="3">ATCC 76901 / BCRC 22586 / CBS 4309 / NBRC 1992 / NRRL Y-12630</strain>
    </source>
</reference>
<dbReference type="InterPro" id="IPR001763">
    <property type="entry name" value="Rhodanese-like_dom"/>
</dbReference>
<dbReference type="FunCoup" id="G0V5X4">
    <property type="interactions" value="97"/>
</dbReference>
<organism evidence="2 3">
    <name type="scientific">Naumovozyma castellii</name>
    <name type="common">Yeast</name>
    <name type="synonym">Saccharomyces castellii</name>
    <dbReference type="NCBI Taxonomy" id="27288"/>
    <lineage>
        <taxon>Eukaryota</taxon>
        <taxon>Fungi</taxon>
        <taxon>Dikarya</taxon>
        <taxon>Ascomycota</taxon>
        <taxon>Saccharomycotina</taxon>
        <taxon>Saccharomycetes</taxon>
        <taxon>Saccharomycetales</taxon>
        <taxon>Saccharomycetaceae</taxon>
        <taxon>Naumovozyma</taxon>
    </lineage>
</organism>
<sequence>MSKDLVTLISAKDLYEWCTLSKRDFVIIDLRVDDFNKGHIKGAWNFPTIGQFKDEDLIRLATQLDSISKNFDCTHRTKVIFHCSSSRGRGPRVALQFKNYCDQNGCQDKYESCVLVLGFNGWISLCEKENNFDLISNTS</sequence>
<dbReference type="Proteomes" id="UP000001640">
    <property type="component" value="Chromosome 1"/>
</dbReference>
<dbReference type="STRING" id="1064592.G0V5X4"/>
<proteinExistence type="predicted"/>
<dbReference type="GO" id="GO:0005634">
    <property type="term" value="C:nucleus"/>
    <property type="evidence" value="ECO:0007669"/>
    <property type="project" value="TreeGrafter"/>
</dbReference>
<dbReference type="AlphaFoldDB" id="G0V5X4"/>
<name>G0V5X4_NAUCA</name>
<dbReference type="eggNOG" id="KOG3772">
    <property type="taxonomic scope" value="Eukaryota"/>
</dbReference>
<dbReference type="InterPro" id="IPR036873">
    <property type="entry name" value="Rhodanese-like_dom_sf"/>
</dbReference>
<protein>
    <recommendedName>
        <fullName evidence="1">Rhodanese domain-containing protein</fullName>
    </recommendedName>
</protein>
<dbReference type="GO" id="GO:0005737">
    <property type="term" value="C:cytoplasm"/>
    <property type="evidence" value="ECO:0007669"/>
    <property type="project" value="TreeGrafter"/>
</dbReference>
<dbReference type="HOGENOM" id="CLU_107716_1_1_1"/>
<dbReference type="PROSITE" id="PS50206">
    <property type="entry name" value="RHODANESE_3"/>
    <property type="match status" value="1"/>
</dbReference>
<reference key="2">
    <citation type="submission" date="2011-08" db="EMBL/GenBank/DDBJ databases">
        <title>Genome sequence of Naumovozyma castellii.</title>
        <authorList>
            <person name="Gordon J.L."/>
            <person name="Armisen D."/>
            <person name="Proux-Wera E."/>
            <person name="OhEigeartaigh S.S."/>
            <person name="Byrne K.P."/>
            <person name="Wolfe K.H."/>
        </authorList>
    </citation>
    <scope>NUCLEOTIDE SEQUENCE</scope>
    <source>
        <strain>Type strain:CBS 4309</strain>
    </source>
</reference>
<dbReference type="EMBL" id="HE576752">
    <property type="protein sequence ID" value="CCC66862.1"/>
    <property type="molecule type" value="Genomic_DNA"/>
</dbReference>
<evidence type="ECO:0000313" key="2">
    <source>
        <dbReference type="EMBL" id="CCC66862.1"/>
    </source>
</evidence>
<dbReference type="KEGG" id="ncs:NCAS_0A03040"/>
<dbReference type="OMA" id="GHIKGAW"/>
<dbReference type="Pfam" id="PF00581">
    <property type="entry name" value="Rhodanese"/>
    <property type="match status" value="1"/>
</dbReference>
<dbReference type="OrthoDB" id="8300214at2759"/>
<accession>G0V5X4</accession>
<dbReference type="GeneID" id="96900351"/>
<evidence type="ECO:0000313" key="3">
    <source>
        <dbReference type="Proteomes" id="UP000001640"/>
    </source>
</evidence>
<dbReference type="InParanoid" id="G0V5X4"/>
<evidence type="ECO:0000259" key="1">
    <source>
        <dbReference type="PROSITE" id="PS50206"/>
    </source>
</evidence>
<gene>
    <name evidence="2" type="primary">NCAS0A03040</name>
    <name evidence="2" type="ordered locus">NCAS_0A03040</name>
</gene>
<dbReference type="SUPFAM" id="SSF52821">
    <property type="entry name" value="Rhodanese/Cell cycle control phosphatase"/>
    <property type="match status" value="1"/>
</dbReference>
<dbReference type="RefSeq" id="XP_003673253.1">
    <property type="nucleotide sequence ID" value="XM_003673205.1"/>
</dbReference>
<keyword evidence="3" id="KW-1185">Reference proteome</keyword>
<dbReference type="PANTHER" id="PTHR10828:SF38">
    <property type="entry name" value="ARSENICAL-RESISTANCE PROTEIN 2-RELATED"/>
    <property type="match status" value="1"/>
</dbReference>
<dbReference type="PANTHER" id="PTHR10828">
    <property type="entry name" value="M-PHASE INDUCER PHOSPHATASE DUAL SPECIFICITY PHOSPHATASE CDC25"/>
    <property type="match status" value="1"/>
</dbReference>
<dbReference type="SMART" id="SM00450">
    <property type="entry name" value="RHOD"/>
    <property type="match status" value="1"/>
</dbReference>
<feature type="domain" description="Rhodanese" evidence="1">
    <location>
        <begin position="21"/>
        <end position="127"/>
    </location>
</feature>
<dbReference type="Gene3D" id="3.40.250.10">
    <property type="entry name" value="Rhodanese-like domain"/>
    <property type="match status" value="1"/>
</dbReference>
<dbReference type="GO" id="GO:0004725">
    <property type="term" value="F:protein tyrosine phosphatase activity"/>
    <property type="evidence" value="ECO:0007669"/>
    <property type="project" value="TreeGrafter"/>
</dbReference>